<dbReference type="Gene3D" id="1.20.5.1930">
    <property type="match status" value="1"/>
</dbReference>
<protein>
    <recommendedName>
        <fullName evidence="2">histidine kinase</fullName>
        <ecNumber evidence="2">2.7.13.3</ecNumber>
    </recommendedName>
</protein>
<dbReference type="PROSITE" id="PS50109">
    <property type="entry name" value="HIS_KIN"/>
    <property type="match status" value="1"/>
</dbReference>
<dbReference type="Gene3D" id="3.30.565.10">
    <property type="entry name" value="Histidine kinase-like ATPase, C-terminal domain"/>
    <property type="match status" value="1"/>
</dbReference>
<feature type="transmembrane region" description="Helical" evidence="9">
    <location>
        <begin position="104"/>
        <end position="121"/>
    </location>
</feature>
<dbReference type="EMBL" id="JBHTJZ010000063">
    <property type="protein sequence ID" value="MFD0961674.1"/>
    <property type="molecule type" value="Genomic_DNA"/>
</dbReference>
<feature type="transmembrane region" description="Helical" evidence="9">
    <location>
        <begin position="7"/>
        <end position="25"/>
    </location>
</feature>
<evidence type="ECO:0000256" key="1">
    <source>
        <dbReference type="ARBA" id="ARBA00000085"/>
    </source>
</evidence>
<evidence type="ECO:0000256" key="6">
    <source>
        <dbReference type="ARBA" id="ARBA00022777"/>
    </source>
</evidence>
<keyword evidence="12" id="KW-1185">Reference proteome</keyword>
<accession>A0ABW3HVY5</accession>
<keyword evidence="5" id="KW-0547">Nucleotide-binding</keyword>
<evidence type="ECO:0000256" key="9">
    <source>
        <dbReference type="SAM" id="Phobius"/>
    </source>
</evidence>
<sequence>MADRLERMMGIIVTMLILLIGWMMWEDGRPAAMQGLIAGYLALYALREFIPYFRVSRGWPYAVYCVAQWLLAFGIVIYDGDFISQVFLFVLVAEVSFRSFRAGAVMTLVSYLGFAIGHWIHYGYPSFEEISYIFPRAFEYLIFFGISSLARLAVMQRQQLGAAYERLAESAVQLERQTILRERTRVSRELHDTMGHTLLAALTGVKASRKLMGSDPALVGEMLEQTQEQLVKGLREVRQVVELLQEERSLPSLLPAIEALIRETERQMEVTIDADLPPSLPRFAPKVEMALYRALQEGLTNGVRHGKCGKFDFLLELSNDMIVFQLDNDGLPWREQPYGFGLTSMQERVRETGGTLSVRAGKKGIGMRENGMSLRIAIPFKLQEDESELADAEGDYNQSDRP</sequence>
<keyword evidence="9" id="KW-0812">Transmembrane</keyword>
<keyword evidence="9" id="KW-0472">Membrane</keyword>
<dbReference type="InterPro" id="IPR011712">
    <property type="entry name" value="Sig_transdc_His_kin_sub3_dim/P"/>
</dbReference>
<dbReference type="CDD" id="cd16917">
    <property type="entry name" value="HATPase_UhpB-NarQ-NarX-like"/>
    <property type="match status" value="1"/>
</dbReference>
<evidence type="ECO:0000313" key="12">
    <source>
        <dbReference type="Proteomes" id="UP001596989"/>
    </source>
</evidence>
<name>A0ABW3HVY5_9BACL</name>
<keyword evidence="3" id="KW-0597">Phosphoprotein</keyword>
<dbReference type="InterPro" id="IPR050482">
    <property type="entry name" value="Sensor_HK_TwoCompSys"/>
</dbReference>
<evidence type="ECO:0000256" key="8">
    <source>
        <dbReference type="ARBA" id="ARBA00023012"/>
    </source>
</evidence>
<dbReference type="GO" id="GO:0016301">
    <property type="term" value="F:kinase activity"/>
    <property type="evidence" value="ECO:0007669"/>
    <property type="project" value="UniProtKB-KW"/>
</dbReference>
<feature type="domain" description="Histidine kinase" evidence="10">
    <location>
        <begin position="193"/>
        <end position="382"/>
    </location>
</feature>
<dbReference type="EC" id="2.7.13.3" evidence="2"/>
<keyword evidence="6 11" id="KW-0418">Kinase</keyword>
<dbReference type="RefSeq" id="WP_377567473.1">
    <property type="nucleotide sequence ID" value="NZ_JBHTJZ010000063.1"/>
</dbReference>
<feature type="transmembrane region" description="Helical" evidence="9">
    <location>
        <begin position="82"/>
        <end position="97"/>
    </location>
</feature>
<comment type="caution">
    <text evidence="11">The sequence shown here is derived from an EMBL/GenBank/DDBJ whole genome shotgun (WGS) entry which is preliminary data.</text>
</comment>
<dbReference type="InterPro" id="IPR036890">
    <property type="entry name" value="HATPase_C_sf"/>
</dbReference>
<reference evidence="12" key="1">
    <citation type="journal article" date="2019" name="Int. J. Syst. Evol. Microbiol.">
        <title>The Global Catalogue of Microorganisms (GCM) 10K type strain sequencing project: providing services to taxonomists for standard genome sequencing and annotation.</title>
        <authorList>
            <consortium name="The Broad Institute Genomics Platform"/>
            <consortium name="The Broad Institute Genome Sequencing Center for Infectious Disease"/>
            <person name="Wu L."/>
            <person name="Ma J."/>
        </authorList>
    </citation>
    <scope>NUCLEOTIDE SEQUENCE [LARGE SCALE GENOMIC DNA]</scope>
    <source>
        <strain evidence="12">CCUG 59129</strain>
    </source>
</reference>
<dbReference type="PANTHER" id="PTHR24421">
    <property type="entry name" value="NITRATE/NITRITE SENSOR PROTEIN NARX-RELATED"/>
    <property type="match status" value="1"/>
</dbReference>
<dbReference type="Proteomes" id="UP001596989">
    <property type="component" value="Unassembled WGS sequence"/>
</dbReference>
<proteinExistence type="predicted"/>
<evidence type="ECO:0000256" key="7">
    <source>
        <dbReference type="ARBA" id="ARBA00022840"/>
    </source>
</evidence>
<keyword evidence="4" id="KW-0808">Transferase</keyword>
<evidence type="ECO:0000259" key="10">
    <source>
        <dbReference type="PROSITE" id="PS50109"/>
    </source>
</evidence>
<dbReference type="SUPFAM" id="SSF55874">
    <property type="entry name" value="ATPase domain of HSP90 chaperone/DNA topoisomerase II/histidine kinase"/>
    <property type="match status" value="1"/>
</dbReference>
<dbReference type="Pfam" id="PF07730">
    <property type="entry name" value="HisKA_3"/>
    <property type="match status" value="1"/>
</dbReference>
<keyword evidence="9" id="KW-1133">Transmembrane helix</keyword>
<organism evidence="11 12">
    <name type="scientific">Paenibacillus chungangensis</name>
    <dbReference type="NCBI Taxonomy" id="696535"/>
    <lineage>
        <taxon>Bacteria</taxon>
        <taxon>Bacillati</taxon>
        <taxon>Bacillota</taxon>
        <taxon>Bacilli</taxon>
        <taxon>Bacillales</taxon>
        <taxon>Paenibacillaceae</taxon>
        <taxon>Paenibacillus</taxon>
    </lineage>
</organism>
<comment type="catalytic activity">
    <reaction evidence="1">
        <text>ATP + protein L-histidine = ADP + protein N-phospho-L-histidine.</text>
        <dbReference type="EC" id="2.7.13.3"/>
    </reaction>
</comment>
<feature type="transmembrane region" description="Helical" evidence="9">
    <location>
        <begin position="133"/>
        <end position="154"/>
    </location>
</feature>
<evidence type="ECO:0000256" key="2">
    <source>
        <dbReference type="ARBA" id="ARBA00012438"/>
    </source>
</evidence>
<evidence type="ECO:0000256" key="5">
    <source>
        <dbReference type="ARBA" id="ARBA00022741"/>
    </source>
</evidence>
<keyword evidence="8" id="KW-0902">Two-component regulatory system</keyword>
<dbReference type="PANTHER" id="PTHR24421:SF10">
    <property type="entry name" value="NITRATE_NITRITE SENSOR PROTEIN NARQ"/>
    <property type="match status" value="1"/>
</dbReference>
<evidence type="ECO:0000256" key="4">
    <source>
        <dbReference type="ARBA" id="ARBA00022679"/>
    </source>
</evidence>
<evidence type="ECO:0000313" key="11">
    <source>
        <dbReference type="EMBL" id="MFD0961674.1"/>
    </source>
</evidence>
<evidence type="ECO:0000256" key="3">
    <source>
        <dbReference type="ARBA" id="ARBA00022553"/>
    </source>
</evidence>
<keyword evidence="7" id="KW-0067">ATP-binding</keyword>
<dbReference type="InterPro" id="IPR005467">
    <property type="entry name" value="His_kinase_dom"/>
</dbReference>
<gene>
    <name evidence="11" type="ORF">ACFQ2I_20205</name>
</gene>